<proteinExistence type="predicted"/>
<organism evidence="2">
    <name type="scientific">marine sediment metagenome</name>
    <dbReference type="NCBI Taxonomy" id="412755"/>
    <lineage>
        <taxon>unclassified sequences</taxon>
        <taxon>metagenomes</taxon>
        <taxon>ecological metagenomes</taxon>
    </lineage>
</organism>
<dbReference type="GO" id="GO:0008757">
    <property type="term" value="F:S-adenosylmethionine-dependent methyltransferase activity"/>
    <property type="evidence" value="ECO:0007669"/>
    <property type="project" value="InterPro"/>
</dbReference>
<accession>A0A0F9H151</accession>
<feature type="domain" description="Methyltransferase type 11" evidence="1">
    <location>
        <begin position="39"/>
        <end position="115"/>
    </location>
</feature>
<comment type="caution">
    <text evidence="2">The sequence shown here is derived from an EMBL/GenBank/DDBJ whole genome shotgun (WGS) entry which is preliminary data.</text>
</comment>
<protein>
    <recommendedName>
        <fullName evidence="1">Methyltransferase type 11 domain-containing protein</fullName>
    </recommendedName>
</protein>
<name>A0A0F9H151_9ZZZZ</name>
<gene>
    <name evidence="2" type="ORF">LCGC14_2055810</name>
</gene>
<dbReference type="Gene3D" id="3.40.50.150">
    <property type="entry name" value="Vaccinia Virus protein VP39"/>
    <property type="match status" value="1"/>
</dbReference>
<dbReference type="EMBL" id="LAZR01024376">
    <property type="protein sequence ID" value="KKL75345.1"/>
    <property type="molecule type" value="Genomic_DNA"/>
</dbReference>
<dbReference type="SUPFAM" id="SSF53335">
    <property type="entry name" value="S-adenosyl-L-methionine-dependent methyltransferases"/>
    <property type="match status" value="1"/>
</dbReference>
<evidence type="ECO:0000259" key="1">
    <source>
        <dbReference type="Pfam" id="PF08241"/>
    </source>
</evidence>
<dbReference type="InterPro" id="IPR029063">
    <property type="entry name" value="SAM-dependent_MTases_sf"/>
</dbReference>
<dbReference type="AlphaFoldDB" id="A0A0F9H151"/>
<sequence>MKLGPRAKMLKTGIIGTQSPFTNPNQQVLRLRDRYNLVVDIGCGNGRHFIFTTTVGVDLDISILNKAKTRGMCIYADAHDLPIREDVFDLALLCYSLEYVKDPEKVKREAQTVSKDSFILTMPSSKYTWDKVAGRGGC</sequence>
<evidence type="ECO:0000313" key="2">
    <source>
        <dbReference type="EMBL" id="KKL75345.1"/>
    </source>
</evidence>
<dbReference type="Pfam" id="PF08241">
    <property type="entry name" value="Methyltransf_11"/>
    <property type="match status" value="1"/>
</dbReference>
<reference evidence="2" key="1">
    <citation type="journal article" date="2015" name="Nature">
        <title>Complex archaea that bridge the gap between prokaryotes and eukaryotes.</title>
        <authorList>
            <person name="Spang A."/>
            <person name="Saw J.H."/>
            <person name="Jorgensen S.L."/>
            <person name="Zaremba-Niedzwiedzka K."/>
            <person name="Martijn J."/>
            <person name="Lind A.E."/>
            <person name="van Eijk R."/>
            <person name="Schleper C."/>
            <person name="Guy L."/>
            <person name="Ettema T.J."/>
        </authorList>
    </citation>
    <scope>NUCLEOTIDE SEQUENCE</scope>
</reference>
<dbReference type="InterPro" id="IPR013216">
    <property type="entry name" value="Methyltransf_11"/>
</dbReference>